<gene>
    <name evidence="7" type="primary">hxuB</name>
    <name evidence="7" type="ORF">SPTER_15790</name>
</gene>
<feature type="chain" id="PRO_5021960850" evidence="4">
    <location>
        <begin position="34"/>
        <end position="573"/>
    </location>
</feature>
<keyword evidence="4" id="KW-0732">Signal</keyword>
<evidence type="ECO:0000256" key="1">
    <source>
        <dbReference type="ARBA" id="ARBA00022452"/>
    </source>
</evidence>
<dbReference type="GO" id="GO:0098046">
    <property type="term" value="C:type V protein secretion system complex"/>
    <property type="evidence" value="ECO:0007669"/>
    <property type="project" value="TreeGrafter"/>
</dbReference>
<dbReference type="GO" id="GO:0008320">
    <property type="term" value="F:protein transmembrane transporter activity"/>
    <property type="evidence" value="ECO:0007669"/>
    <property type="project" value="TreeGrafter"/>
</dbReference>
<reference evidence="7 8" key="1">
    <citation type="submission" date="2019-02" db="EMBL/GenBank/DDBJ databases">
        <title>Closed genome of Sporomusa termitida DSM 4440.</title>
        <authorList>
            <person name="Poehlein A."/>
            <person name="Daniel R."/>
        </authorList>
    </citation>
    <scope>NUCLEOTIDE SEQUENCE [LARGE SCALE GENOMIC DNA]</scope>
    <source>
        <strain evidence="7 8">DSM 4440</strain>
    </source>
</reference>
<evidence type="ECO:0000259" key="6">
    <source>
        <dbReference type="Pfam" id="PF08479"/>
    </source>
</evidence>
<dbReference type="Gene3D" id="3.10.20.310">
    <property type="entry name" value="membrane protein fhac"/>
    <property type="match status" value="1"/>
</dbReference>
<dbReference type="InterPro" id="IPR013686">
    <property type="entry name" value="Polypept-transport_assoc_ShlB"/>
</dbReference>
<dbReference type="Pfam" id="PF08479">
    <property type="entry name" value="POTRA_2"/>
    <property type="match status" value="1"/>
</dbReference>
<accession>A0A517DSD4</accession>
<evidence type="ECO:0000256" key="2">
    <source>
        <dbReference type="ARBA" id="ARBA00022692"/>
    </source>
</evidence>
<dbReference type="GO" id="GO:0046819">
    <property type="term" value="P:protein secretion by the type V secretion system"/>
    <property type="evidence" value="ECO:0007669"/>
    <property type="project" value="TreeGrafter"/>
</dbReference>
<keyword evidence="1" id="KW-0472">Membrane</keyword>
<evidence type="ECO:0000256" key="3">
    <source>
        <dbReference type="ARBA" id="ARBA00023237"/>
    </source>
</evidence>
<keyword evidence="8" id="KW-1185">Reference proteome</keyword>
<dbReference type="InterPro" id="IPR005565">
    <property type="entry name" value="Hemolysn_activator_HlyB_C"/>
</dbReference>
<dbReference type="OrthoDB" id="596066at2"/>
<dbReference type="EMBL" id="CP036259">
    <property type="protein sequence ID" value="QDR80259.1"/>
    <property type="molecule type" value="Genomic_DNA"/>
</dbReference>
<name>A0A517DSD4_9FIRM</name>
<dbReference type="AlphaFoldDB" id="A0A517DSD4"/>
<dbReference type="PANTHER" id="PTHR34597:SF1">
    <property type="entry name" value="HEME_HEMOPEXIN TRANSPORTER PROTEIN HUXB"/>
    <property type="match status" value="1"/>
</dbReference>
<evidence type="ECO:0000313" key="7">
    <source>
        <dbReference type="EMBL" id="QDR80259.1"/>
    </source>
</evidence>
<feature type="signal peptide" evidence="4">
    <location>
        <begin position="1"/>
        <end position="33"/>
    </location>
</feature>
<dbReference type="KEGG" id="sted:SPTER_15790"/>
<keyword evidence="1" id="KW-1134">Transmembrane beta strand</keyword>
<feature type="domain" description="Haemolysin activator HlyB C-terminal" evidence="5">
    <location>
        <begin position="220"/>
        <end position="532"/>
    </location>
</feature>
<keyword evidence="2" id="KW-0812">Transmembrane</keyword>
<dbReference type="PANTHER" id="PTHR34597">
    <property type="entry name" value="SLR1661 PROTEIN"/>
    <property type="match status" value="1"/>
</dbReference>
<dbReference type="Proteomes" id="UP000320776">
    <property type="component" value="Chromosome"/>
</dbReference>
<dbReference type="InterPro" id="IPR051544">
    <property type="entry name" value="TPS_OM_transporter"/>
</dbReference>
<feature type="domain" description="Polypeptide-transport-associated ShlB-type" evidence="6">
    <location>
        <begin position="83"/>
        <end position="158"/>
    </location>
</feature>
<evidence type="ECO:0000259" key="5">
    <source>
        <dbReference type="Pfam" id="PF03865"/>
    </source>
</evidence>
<proteinExistence type="predicted"/>
<evidence type="ECO:0000256" key="4">
    <source>
        <dbReference type="SAM" id="SignalP"/>
    </source>
</evidence>
<dbReference type="Pfam" id="PF03865">
    <property type="entry name" value="ShlB"/>
    <property type="match status" value="1"/>
</dbReference>
<organism evidence="7 8">
    <name type="scientific">Sporomusa termitida</name>
    <dbReference type="NCBI Taxonomy" id="2377"/>
    <lineage>
        <taxon>Bacteria</taxon>
        <taxon>Bacillati</taxon>
        <taxon>Bacillota</taxon>
        <taxon>Negativicutes</taxon>
        <taxon>Selenomonadales</taxon>
        <taxon>Sporomusaceae</taxon>
        <taxon>Sporomusa</taxon>
    </lineage>
</organism>
<evidence type="ECO:0000313" key="8">
    <source>
        <dbReference type="Proteomes" id="UP000320776"/>
    </source>
</evidence>
<protein>
    <submittedName>
        <fullName evidence="7">Heme/hemopexin transporter protein HuxB</fullName>
    </submittedName>
</protein>
<dbReference type="Gene3D" id="2.40.160.50">
    <property type="entry name" value="membrane protein fhac: a member of the omp85/tpsb transporter family"/>
    <property type="match status" value="1"/>
</dbReference>
<keyword evidence="3" id="KW-0998">Cell outer membrane</keyword>
<sequence>MLLMLRNRSLLCKMCCLTPALVLVFSAASPTFAASPNTSQVAGQVADSVKQSQPPIQPKSDISIEVNEPQREKPAPPAGPTIKVSGFRITGQSIYSEDALQELLKDAVGKELTLGELQDIAGRTVAHYFRNQGFVVATAYIPVQEIRDGIVEIAVMPGKYSGIDIRNHSRLSNAAAAKFLSGIKAGDYVKRDELERVLLLLNDIGGIKVESVLTPGKEAGTTELVVDIKDANTVTATLLASNYGNRYTGSEQSNLDINFNNATGQGDVLSIGGSYTGHGMNNFSMNYMLPYGSRGWRLGVNYSRLNYTLKEEYAPLAANGKSETYGVYGQYPFVRSRNYDLYGQIGVATRRLVDDIDLFNSSNRRKTDFVTLGLNGISRDSRGINSFDLSLVSGRLNFTGKEDIFGNNWEVTDAQGAQTAGHYTKVNVTANRYQHLKDRLNLYLSIKGQLASKNLDSSEQLYLGGANGVRAYPQGEANGDEGYILTGELRYDLPTPKFQLAAFIDSGHAGGSKNNWKGSSPSRTLSGAGLGLILNNWQEYHLRVDYAWRLSSSQATTESDKHGRWWLAGVRYF</sequence>